<evidence type="ECO:0000313" key="3">
    <source>
        <dbReference type="Proteomes" id="UP000297866"/>
    </source>
</evidence>
<dbReference type="InterPro" id="IPR015947">
    <property type="entry name" value="PUA-like_sf"/>
</dbReference>
<evidence type="ECO:0000313" key="2">
    <source>
        <dbReference type="EMBL" id="TFB50374.1"/>
    </source>
</evidence>
<dbReference type="OrthoDB" id="25394at2"/>
<gene>
    <name evidence="2" type="ORF">E3O23_09505</name>
</gene>
<dbReference type="PANTHER" id="PTHR46732">
    <property type="entry name" value="ATP-DEPENDENT PROTEASE LA (LON) DOMAIN PROTEIN"/>
    <property type="match status" value="1"/>
</dbReference>
<dbReference type="SUPFAM" id="SSF88697">
    <property type="entry name" value="PUA domain-like"/>
    <property type="match status" value="1"/>
</dbReference>
<proteinExistence type="predicted"/>
<dbReference type="Gene3D" id="2.30.130.40">
    <property type="entry name" value="LON domain-like"/>
    <property type="match status" value="1"/>
</dbReference>
<dbReference type="SMART" id="SM00464">
    <property type="entry name" value="LON"/>
    <property type="match status" value="1"/>
</dbReference>
<dbReference type="RefSeq" id="WP_134490435.1">
    <property type="nucleotide sequence ID" value="NZ_SOEZ01000046.1"/>
</dbReference>
<dbReference type="EMBL" id="SOEZ01000046">
    <property type="protein sequence ID" value="TFB50374.1"/>
    <property type="molecule type" value="Genomic_DNA"/>
</dbReference>
<dbReference type="PANTHER" id="PTHR46732:SF8">
    <property type="entry name" value="ATP-DEPENDENT PROTEASE LA (LON) DOMAIN PROTEIN"/>
    <property type="match status" value="1"/>
</dbReference>
<accession>A0A4R8UEW5</accession>
<dbReference type="Pfam" id="PF02190">
    <property type="entry name" value="LON_substr_bdg"/>
    <property type="match status" value="1"/>
</dbReference>
<dbReference type="Proteomes" id="UP000297866">
    <property type="component" value="Unassembled WGS sequence"/>
</dbReference>
<dbReference type="InterPro" id="IPR003111">
    <property type="entry name" value="Lon_prtase_N"/>
</dbReference>
<name>A0A4R8UEW5_9MICO</name>
<feature type="domain" description="Lon N-terminal" evidence="1">
    <location>
        <begin position="1"/>
        <end position="195"/>
    </location>
</feature>
<reference evidence="2 3" key="1">
    <citation type="submission" date="2019-03" db="EMBL/GenBank/DDBJ databases">
        <title>Genomics of glacier-inhabiting Cryobacterium strains.</title>
        <authorList>
            <person name="Liu Q."/>
            <person name="Xin Y.-H."/>
        </authorList>
    </citation>
    <scope>NUCLEOTIDE SEQUENCE [LARGE SCALE GENOMIC DNA]</scope>
    <source>
        <strain evidence="2 3">Sr47</strain>
    </source>
</reference>
<dbReference type="AlphaFoldDB" id="A0A4R8UEW5"/>
<dbReference type="InterPro" id="IPR046336">
    <property type="entry name" value="Lon_prtase_N_sf"/>
</dbReference>
<protein>
    <submittedName>
        <fullName evidence="2">Peptidase S16</fullName>
    </submittedName>
</protein>
<dbReference type="PROSITE" id="PS51787">
    <property type="entry name" value="LON_N"/>
    <property type="match status" value="1"/>
</dbReference>
<evidence type="ECO:0000259" key="1">
    <source>
        <dbReference type="PROSITE" id="PS51787"/>
    </source>
</evidence>
<keyword evidence="3" id="KW-1185">Reference proteome</keyword>
<comment type="caution">
    <text evidence="2">The sequence shown here is derived from an EMBL/GenBank/DDBJ whole genome shotgun (WGS) entry which is preliminary data.</text>
</comment>
<organism evidence="2 3">
    <name type="scientific">Cryobacterium tagatosivorans</name>
    <dbReference type="NCBI Taxonomy" id="1259199"/>
    <lineage>
        <taxon>Bacteria</taxon>
        <taxon>Bacillati</taxon>
        <taxon>Actinomycetota</taxon>
        <taxon>Actinomycetes</taxon>
        <taxon>Micrococcales</taxon>
        <taxon>Microbacteriaceae</taxon>
        <taxon>Cryobacterium</taxon>
    </lineage>
</organism>
<sequence>MTTLPMFPLGSVLFPHMPLQLRVFEERYLVMLSRILEADPAEFGVVLIERGQEVGGGEQRFRHGTLARIVQMVAPEGFVGLVAQGGSRFEVLEWLDEDPYPQAEVRELAELSWDDRLLPLRERAEREVRHALARASEFSDQLWPPDVELSEDPAAAAWQLAGIAPLGPLDQVSLLRSATMEELLDSVIEYTAALGEAFPDEWPEEEDDQ</sequence>